<evidence type="ECO:0000256" key="11">
    <source>
        <dbReference type="ARBA" id="ARBA00023317"/>
    </source>
</evidence>
<protein>
    <recommendedName>
        <fullName evidence="3 12">Pyruvate kinase</fullName>
        <ecNumber evidence="3 12">2.7.1.40</ecNumber>
    </recommendedName>
</protein>
<dbReference type="SUPFAM" id="SSF51621">
    <property type="entry name" value="Phosphoenolpyruvate/pyruvate domain"/>
    <property type="match status" value="1"/>
</dbReference>
<keyword evidence="9 12" id="KW-0460">Magnesium</keyword>
<evidence type="ECO:0000313" key="14">
    <source>
        <dbReference type="EMBL" id="OGH87463.1"/>
    </source>
</evidence>
<evidence type="ECO:0000256" key="3">
    <source>
        <dbReference type="ARBA" id="ARBA00012142"/>
    </source>
</evidence>
<organism evidence="14 15">
    <name type="scientific">Candidatus Magasanikbacteria bacterium RIFOXYC2_FULL_42_28</name>
    <dbReference type="NCBI Taxonomy" id="1798704"/>
    <lineage>
        <taxon>Bacteria</taxon>
        <taxon>Candidatus Magasanikiibacteriota</taxon>
    </lineage>
</organism>
<keyword evidence="11" id="KW-0670">Pyruvate</keyword>
<reference evidence="14 15" key="1">
    <citation type="journal article" date="2016" name="Nat. Commun.">
        <title>Thousands of microbial genomes shed light on interconnected biogeochemical processes in an aquifer system.</title>
        <authorList>
            <person name="Anantharaman K."/>
            <person name="Brown C.T."/>
            <person name="Hug L.A."/>
            <person name="Sharon I."/>
            <person name="Castelle C.J."/>
            <person name="Probst A.J."/>
            <person name="Thomas B.C."/>
            <person name="Singh A."/>
            <person name="Wilkins M.J."/>
            <person name="Karaoz U."/>
            <person name="Brodie E.L."/>
            <person name="Williams K.H."/>
            <person name="Hubbard S.S."/>
            <person name="Banfield J.F."/>
        </authorList>
    </citation>
    <scope>NUCLEOTIDE SEQUENCE [LARGE SCALE GENOMIC DNA]</scope>
</reference>
<name>A0A1F6NUR6_9BACT</name>
<evidence type="ECO:0000313" key="15">
    <source>
        <dbReference type="Proteomes" id="UP000177907"/>
    </source>
</evidence>
<dbReference type="InterPro" id="IPR015793">
    <property type="entry name" value="Pyrv_Knase_brl"/>
</dbReference>
<dbReference type="GO" id="GO:0004743">
    <property type="term" value="F:pyruvate kinase activity"/>
    <property type="evidence" value="ECO:0007669"/>
    <property type="project" value="UniProtKB-EC"/>
</dbReference>
<comment type="similarity">
    <text evidence="2 12">Belongs to the pyruvate kinase family.</text>
</comment>
<evidence type="ECO:0000256" key="1">
    <source>
        <dbReference type="ARBA" id="ARBA00004997"/>
    </source>
</evidence>
<dbReference type="InterPro" id="IPR015813">
    <property type="entry name" value="Pyrv/PenolPyrv_kinase-like_dom"/>
</dbReference>
<gene>
    <name evidence="14" type="ORF">A3J93_02935</name>
</gene>
<evidence type="ECO:0000256" key="6">
    <source>
        <dbReference type="ARBA" id="ARBA00022741"/>
    </source>
</evidence>
<dbReference type="Gene3D" id="2.40.33.10">
    <property type="entry name" value="PK beta-barrel domain-like"/>
    <property type="match status" value="1"/>
</dbReference>
<dbReference type="PANTHER" id="PTHR11817">
    <property type="entry name" value="PYRUVATE KINASE"/>
    <property type="match status" value="1"/>
</dbReference>
<keyword evidence="7 12" id="KW-0418">Kinase</keyword>
<comment type="caution">
    <text evidence="14">The sequence shown here is derived from an EMBL/GenBank/DDBJ whole genome shotgun (WGS) entry which is preliminary data.</text>
</comment>
<evidence type="ECO:0000256" key="5">
    <source>
        <dbReference type="ARBA" id="ARBA00022723"/>
    </source>
</evidence>
<dbReference type="GO" id="GO:0000287">
    <property type="term" value="F:magnesium ion binding"/>
    <property type="evidence" value="ECO:0007669"/>
    <property type="project" value="InterPro"/>
</dbReference>
<keyword evidence="5" id="KW-0479">Metal-binding</keyword>
<dbReference type="GO" id="GO:0016301">
    <property type="term" value="F:kinase activity"/>
    <property type="evidence" value="ECO:0007669"/>
    <property type="project" value="UniProtKB-KW"/>
</dbReference>
<evidence type="ECO:0000256" key="2">
    <source>
        <dbReference type="ARBA" id="ARBA00008663"/>
    </source>
</evidence>
<keyword evidence="8" id="KW-0067">ATP-binding</keyword>
<dbReference type="Pfam" id="PF00224">
    <property type="entry name" value="PK"/>
    <property type="match status" value="1"/>
</dbReference>
<dbReference type="InterPro" id="IPR040442">
    <property type="entry name" value="Pyrv_kinase-like_dom_sf"/>
</dbReference>
<sequence>MLIIASVGHNITEEQIIKMILTGADVLRFNLSHRSIDNYIESVQKAEKVIDSLNASVKKFIDFPLNKHRLGFFEGQTFPVQEGSELILRSADYSPDCLEFIPLNIPHIGSKVSLGQIIAIGDGEVTVQIKDIISSDIVKIQIINSGIIRNSKTVNLGNNYAIYDEDYMVEIYKKTLEQINGLHPDYLACSYISKSFIEKIKLLFPPKTNRLKYIIKIEKNITAEELNAICQDNFFDMILIDRGEMGVNMPFEKIGLLQKQIMSRAKKFSKPILISTHILASTIHNYIPTRADICDLTNIVLDGAAGIIFGYETGLNKRAAYTIATAKKIINEVEKYQAKLANHLTVTN</sequence>
<evidence type="ECO:0000256" key="10">
    <source>
        <dbReference type="ARBA" id="ARBA00023152"/>
    </source>
</evidence>
<accession>A0A1F6NUR6</accession>
<comment type="pathway">
    <text evidence="1 12">Carbohydrate degradation; glycolysis; pyruvate from D-glyceraldehyde 3-phosphate: step 5/5.</text>
</comment>
<dbReference type="Proteomes" id="UP000177907">
    <property type="component" value="Unassembled WGS sequence"/>
</dbReference>
<proteinExistence type="inferred from homology"/>
<dbReference type="EC" id="2.7.1.40" evidence="3 12"/>
<dbReference type="InterPro" id="IPR001697">
    <property type="entry name" value="Pyr_Knase"/>
</dbReference>
<dbReference type="SUPFAM" id="SSF50800">
    <property type="entry name" value="PK beta-barrel domain-like"/>
    <property type="match status" value="1"/>
</dbReference>
<evidence type="ECO:0000256" key="9">
    <source>
        <dbReference type="ARBA" id="ARBA00022842"/>
    </source>
</evidence>
<feature type="domain" description="Pyruvate kinase barrel" evidence="13">
    <location>
        <begin position="3"/>
        <end position="313"/>
    </location>
</feature>
<dbReference type="AlphaFoldDB" id="A0A1F6NUR6"/>
<dbReference type="GO" id="GO:0005524">
    <property type="term" value="F:ATP binding"/>
    <property type="evidence" value="ECO:0007669"/>
    <property type="project" value="UniProtKB-KW"/>
</dbReference>
<dbReference type="Gene3D" id="3.20.20.60">
    <property type="entry name" value="Phosphoenolpyruvate-binding domains"/>
    <property type="match status" value="1"/>
</dbReference>
<keyword evidence="10 12" id="KW-0324">Glycolysis</keyword>
<comment type="catalytic activity">
    <reaction evidence="12">
        <text>pyruvate + ATP = phosphoenolpyruvate + ADP + H(+)</text>
        <dbReference type="Rhea" id="RHEA:18157"/>
        <dbReference type="ChEBI" id="CHEBI:15361"/>
        <dbReference type="ChEBI" id="CHEBI:15378"/>
        <dbReference type="ChEBI" id="CHEBI:30616"/>
        <dbReference type="ChEBI" id="CHEBI:58702"/>
        <dbReference type="ChEBI" id="CHEBI:456216"/>
        <dbReference type="EC" id="2.7.1.40"/>
    </reaction>
</comment>
<evidence type="ECO:0000256" key="12">
    <source>
        <dbReference type="RuleBase" id="RU000504"/>
    </source>
</evidence>
<dbReference type="InterPro" id="IPR015806">
    <property type="entry name" value="Pyrv_Knase_insert_dom_sf"/>
</dbReference>
<evidence type="ECO:0000256" key="7">
    <source>
        <dbReference type="ARBA" id="ARBA00022777"/>
    </source>
</evidence>
<dbReference type="UniPathway" id="UPA00109">
    <property type="reaction ID" value="UER00188"/>
</dbReference>
<evidence type="ECO:0000259" key="13">
    <source>
        <dbReference type="Pfam" id="PF00224"/>
    </source>
</evidence>
<keyword evidence="6" id="KW-0547">Nucleotide-binding</keyword>
<dbReference type="EMBL" id="MFQZ01000010">
    <property type="protein sequence ID" value="OGH87463.1"/>
    <property type="molecule type" value="Genomic_DNA"/>
</dbReference>
<evidence type="ECO:0000256" key="8">
    <source>
        <dbReference type="ARBA" id="ARBA00022840"/>
    </source>
</evidence>
<evidence type="ECO:0000256" key="4">
    <source>
        <dbReference type="ARBA" id="ARBA00022679"/>
    </source>
</evidence>
<dbReference type="InterPro" id="IPR011037">
    <property type="entry name" value="Pyrv_Knase-like_insert_dom_sf"/>
</dbReference>
<dbReference type="PRINTS" id="PR01050">
    <property type="entry name" value="PYRUVTKNASE"/>
</dbReference>
<dbReference type="GO" id="GO:0030955">
    <property type="term" value="F:potassium ion binding"/>
    <property type="evidence" value="ECO:0007669"/>
    <property type="project" value="InterPro"/>
</dbReference>
<keyword evidence="4 12" id="KW-0808">Transferase</keyword>
<dbReference type="STRING" id="1798704.A3J93_02935"/>